<accession>A0ABV8Q869</accession>
<organism evidence="12 13">
    <name type="scientific">Gryllotalpicola reticulitermitis</name>
    <dbReference type="NCBI Taxonomy" id="1184153"/>
    <lineage>
        <taxon>Bacteria</taxon>
        <taxon>Bacillati</taxon>
        <taxon>Actinomycetota</taxon>
        <taxon>Actinomycetes</taxon>
        <taxon>Micrococcales</taxon>
        <taxon>Microbacteriaceae</taxon>
        <taxon>Gryllotalpicola</taxon>
    </lineage>
</organism>
<keyword evidence="13" id="KW-1185">Reference proteome</keyword>
<keyword evidence="4" id="KW-1003">Cell membrane</keyword>
<keyword evidence="9 11" id="KW-0472">Membrane</keyword>
<evidence type="ECO:0000256" key="10">
    <source>
        <dbReference type="SAM" id="MobiDB-lite"/>
    </source>
</evidence>
<comment type="subcellular location">
    <subcellularLocation>
        <location evidence="1">Cell membrane</location>
        <topology evidence="1">Single-pass membrane protein</topology>
    </subcellularLocation>
</comment>
<dbReference type="InterPro" id="IPR003849">
    <property type="entry name" value="Preprotein_translocase_YajC"/>
</dbReference>
<keyword evidence="5 11" id="KW-0812">Transmembrane</keyword>
<sequence length="140" mass="15403">MGNSVLLPVMIVIIAFFFFWTWRGNRKRRRDEEQKTSQLVRGVEVMTNFGLFGTVDSIDLENNKVVLEVSPGTRITVHPQTIARIETPAESEGTEASTTTAATSSSAIEEANRAAQAQAAKASDQPEFGERTTPSRKSDD</sequence>
<evidence type="ECO:0000256" key="9">
    <source>
        <dbReference type="ARBA" id="ARBA00023136"/>
    </source>
</evidence>
<dbReference type="NCBIfam" id="TIGR00739">
    <property type="entry name" value="yajC"/>
    <property type="match status" value="1"/>
</dbReference>
<evidence type="ECO:0000256" key="11">
    <source>
        <dbReference type="SAM" id="Phobius"/>
    </source>
</evidence>
<comment type="caution">
    <text evidence="12">The sequence shown here is derived from an EMBL/GenBank/DDBJ whole genome shotgun (WGS) entry which is preliminary data.</text>
</comment>
<dbReference type="Pfam" id="PF02699">
    <property type="entry name" value="YajC"/>
    <property type="match status" value="1"/>
</dbReference>
<evidence type="ECO:0000313" key="12">
    <source>
        <dbReference type="EMBL" id="MFC4244567.1"/>
    </source>
</evidence>
<evidence type="ECO:0000256" key="4">
    <source>
        <dbReference type="ARBA" id="ARBA00022475"/>
    </source>
</evidence>
<reference evidence="13" key="1">
    <citation type="journal article" date="2019" name="Int. J. Syst. Evol. Microbiol.">
        <title>The Global Catalogue of Microorganisms (GCM) 10K type strain sequencing project: providing services to taxonomists for standard genome sequencing and annotation.</title>
        <authorList>
            <consortium name="The Broad Institute Genomics Platform"/>
            <consortium name="The Broad Institute Genome Sequencing Center for Infectious Disease"/>
            <person name="Wu L."/>
            <person name="Ma J."/>
        </authorList>
    </citation>
    <scope>NUCLEOTIDE SEQUENCE [LARGE SCALE GENOMIC DNA]</scope>
    <source>
        <strain evidence="13">CGMCC 1.10363</strain>
    </source>
</reference>
<keyword evidence="6" id="KW-0653">Protein transport</keyword>
<dbReference type="PANTHER" id="PTHR33909">
    <property type="entry name" value="SEC TRANSLOCON ACCESSORY COMPLEX SUBUNIT YAJC"/>
    <property type="match status" value="1"/>
</dbReference>
<dbReference type="SMART" id="SM01323">
    <property type="entry name" value="YajC"/>
    <property type="match status" value="1"/>
</dbReference>
<evidence type="ECO:0000256" key="7">
    <source>
        <dbReference type="ARBA" id="ARBA00022989"/>
    </source>
</evidence>
<keyword evidence="7 11" id="KW-1133">Transmembrane helix</keyword>
<keyword evidence="8" id="KW-0811">Translocation</keyword>
<comment type="similarity">
    <text evidence="2">Belongs to the YajC family.</text>
</comment>
<feature type="compositionally biased region" description="Low complexity" evidence="10">
    <location>
        <begin position="86"/>
        <end position="122"/>
    </location>
</feature>
<evidence type="ECO:0000256" key="2">
    <source>
        <dbReference type="ARBA" id="ARBA00006742"/>
    </source>
</evidence>
<evidence type="ECO:0000256" key="1">
    <source>
        <dbReference type="ARBA" id="ARBA00004162"/>
    </source>
</evidence>
<protein>
    <submittedName>
        <fullName evidence="12">Preprotein translocase subunit YajC</fullName>
    </submittedName>
</protein>
<feature type="transmembrane region" description="Helical" evidence="11">
    <location>
        <begin position="6"/>
        <end position="22"/>
    </location>
</feature>
<evidence type="ECO:0000256" key="6">
    <source>
        <dbReference type="ARBA" id="ARBA00022927"/>
    </source>
</evidence>
<dbReference type="EMBL" id="JBHSCN010000006">
    <property type="protein sequence ID" value="MFC4244567.1"/>
    <property type="molecule type" value="Genomic_DNA"/>
</dbReference>
<proteinExistence type="inferred from homology"/>
<dbReference type="Proteomes" id="UP001595900">
    <property type="component" value="Unassembled WGS sequence"/>
</dbReference>
<gene>
    <name evidence="12" type="primary">yajC</name>
    <name evidence="12" type="ORF">ACFOYW_14430</name>
</gene>
<evidence type="ECO:0000313" key="13">
    <source>
        <dbReference type="Proteomes" id="UP001595900"/>
    </source>
</evidence>
<evidence type="ECO:0000256" key="8">
    <source>
        <dbReference type="ARBA" id="ARBA00023010"/>
    </source>
</evidence>
<feature type="region of interest" description="Disordered" evidence="10">
    <location>
        <begin position="78"/>
        <end position="140"/>
    </location>
</feature>
<evidence type="ECO:0000256" key="5">
    <source>
        <dbReference type="ARBA" id="ARBA00022692"/>
    </source>
</evidence>
<dbReference type="RefSeq" id="WP_390230301.1">
    <property type="nucleotide sequence ID" value="NZ_JBHSCN010000006.1"/>
</dbReference>
<evidence type="ECO:0000256" key="3">
    <source>
        <dbReference type="ARBA" id="ARBA00022448"/>
    </source>
</evidence>
<dbReference type="PANTHER" id="PTHR33909:SF1">
    <property type="entry name" value="SEC TRANSLOCON ACCESSORY COMPLEX SUBUNIT YAJC"/>
    <property type="match status" value="1"/>
</dbReference>
<name>A0ABV8Q869_9MICO</name>
<keyword evidence="3" id="KW-0813">Transport</keyword>